<feature type="domain" description="Cyclic nucleotide-binding" evidence="5">
    <location>
        <begin position="29"/>
        <end position="117"/>
    </location>
</feature>
<dbReference type="InterPro" id="IPR012318">
    <property type="entry name" value="HTH_CRP"/>
</dbReference>
<dbReference type="Pfam" id="PF00027">
    <property type="entry name" value="cNMP_binding"/>
    <property type="match status" value="1"/>
</dbReference>
<dbReference type="SUPFAM" id="SSF46785">
    <property type="entry name" value="Winged helix' DNA-binding domain"/>
    <property type="match status" value="1"/>
</dbReference>
<dbReference type="Gene3D" id="2.60.120.10">
    <property type="entry name" value="Jelly Rolls"/>
    <property type="match status" value="1"/>
</dbReference>
<evidence type="ECO:0000256" key="2">
    <source>
        <dbReference type="ARBA" id="ARBA00023125"/>
    </source>
</evidence>
<name>A0ABX4HNJ3_9BACI</name>
<dbReference type="Gene3D" id="1.10.10.10">
    <property type="entry name" value="Winged helix-like DNA-binding domain superfamily/Winged helix DNA-binding domain"/>
    <property type="match status" value="1"/>
</dbReference>
<dbReference type="InterPro" id="IPR000595">
    <property type="entry name" value="cNMP-bd_dom"/>
</dbReference>
<keyword evidence="3" id="KW-0010">Activator</keyword>
<dbReference type="SUPFAM" id="SSF51206">
    <property type="entry name" value="cAMP-binding domain-like"/>
    <property type="match status" value="1"/>
</dbReference>
<dbReference type="Proteomes" id="UP000217561">
    <property type="component" value="Unassembled WGS sequence"/>
</dbReference>
<evidence type="ECO:0000259" key="5">
    <source>
        <dbReference type="PROSITE" id="PS50042"/>
    </source>
</evidence>
<dbReference type="PROSITE" id="PS50042">
    <property type="entry name" value="CNMP_BINDING_3"/>
    <property type="match status" value="1"/>
</dbReference>
<evidence type="ECO:0000256" key="4">
    <source>
        <dbReference type="ARBA" id="ARBA00023163"/>
    </source>
</evidence>
<dbReference type="InterPro" id="IPR014710">
    <property type="entry name" value="RmlC-like_jellyroll"/>
</dbReference>
<reference evidence="7 8" key="1">
    <citation type="submission" date="2017-08" db="EMBL/GenBank/DDBJ databases">
        <title>Salimicrobium alkalisoli sp. nov., isolated from saline alkaline soil.</title>
        <authorList>
            <person name="Zhang G."/>
            <person name="Xiong Q."/>
        </authorList>
    </citation>
    <scope>NUCLEOTIDE SEQUENCE [LARGE SCALE GENOMIC DNA]</scope>
    <source>
        <strain evidence="7 8">WN024</strain>
    </source>
</reference>
<dbReference type="CDD" id="cd00038">
    <property type="entry name" value="CAP_ED"/>
    <property type="match status" value="1"/>
</dbReference>
<evidence type="ECO:0000256" key="1">
    <source>
        <dbReference type="ARBA" id="ARBA00023015"/>
    </source>
</evidence>
<evidence type="ECO:0000256" key="3">
    <source>
        <dbReference type="ARBA" id="ARBA00023159"/>
    </source>
</evidence>
<evidence type="ECO:0000259" key="6">
    <source>
        <dbReference type="PROSITE" id="PS51063"/>
    </source>
</evidence>
<proteinExistence type="predicted"/>
<accession>A0ABX4HNJ3</accession>
<keyword evidence="2" id="KW-0238">DNA-binding</keyword>
<dbReference type="InterPro" id="IPR036390">
    <property type="entry name" value="WH_DNA-bd_sf"/>
</dbReference>
<dbReference type="Pfam" id="PF13545">
    <property type="entry name" value="HTH_Crp_2"/>
    <property type="match status" value="1"/>
</dbReference>
<keyword evidence="1" id="KW-0805">Transcription regulation</keyword>
<feature type="domain" description="HTH crp-type" evidence="6">
    <location>
        <begin position="150"/>
        <end position="221"/>
    </location>
</feature>
<protein>
    <submittedName>
        <fullName evidence="7">Crp/Fnr family transcriptional regulator</fullName>
    </submittedName>
</protein>
<gene>
    <name evidence="7" type="ORF">CKW00_12335</name>
</gene>
<evidence type="ECO:0000313" key="8">
    <source>
        <dbReference type="Proteomes" id="UP000217561"/>
    </source>
</evidence>
<keyword evidence="4" id="KW-0804">Transcription</keyword>
<dbReference type="InterPro" id="IPR050397">
    <property type="entry name" value="Env_Response_Regulators"/>
</dbReference>
<dbReference type="InterPro" id="IPR018490">
    <property type="entry name" value="cNMP-bd_dom_sf"/>
</dbReference>
<dbReference type="PANTHER" id="PTHR24567:SF26">
    <property type="entry name" value="REGULATORY PROTEIN YEIL"/>
    <property type="match status" value="1"/>
</dbReference>
<dbReference type="PROSITE" id="PS51063">
    <property type="entry name" value="HTH_CRP_2"/>
    <property type="match status" value="1"/>
</dbReference>
<sequence length="233" mass="26786">MVRKLSDPSLIREYATAFDFDNIFSSASFDALELYEMKQGEVLWEKNDTLDHLYFLVDGKIKIYTSSAEGKGLILRFKNPLAVIGDVEYVKGTDVFHTVEAVTDGHLMKIPFARLRQEEKENTAFLHFLLEVITHKFYTEAHASTLNMLYNTDVRLASYLLSLTDDGKGSLFHEEMRPETLKETAEVIGTSYRHLNRVLRDFEDEGILEKHRGIIKITDINALRNKAEGNIYE</sequence>
<organism evidence="7 8">
    <name type="scientific">Salimicrobium humidisoli</name>
    <dbReference type="NCBI Taxonomy" id="2029857"/>
    <lineage>
        <taxon>Bacteria</taxon>
        <taxon>Bacillati</taxon>
        <taxon>Bacillota</taxon>
        <taxon>Bacilli</taxon>
        <taxon>Bacillales</taxon>
        <taxon>Bacillaceae</taxon>
        <taxon>Salimicrobium</taxon>
    </lineage>
</organism>
<dbReference type="SMART" id="SM00100">
    <property type="entry name" value="cNMP"/>
    <property type="match status" value="1"/>
</dbReference>
<dbReference type="InterPro" id="IPR036388">
    <property type="entry name" value="WH-like_DNA-bd_sf"/>
</dbReference>
<dbReference type="PANTHER" id="PTHR24567">
    <property type="entry name" value="CRP FAMILY TRANSCRIPTIONAL REGULATORY PROTEIN"/>
    <property type="match status" value="1"/>
</dbReference>
<comment type="caution">
    <text evidence="7">The sequence shown here is derived from an EMBL/GenBank/DDBJ whole genome shotgun (WGS) entry which is preliminary data.</text>
</comment>
<evidence type="ECO:0000313" key="7">
    <source>
        <dbReference type="EMBL" id="PBB04763.1"/>
    </source>
</evidence>
<dbReference type="EMBL" id="NSGH01000027">
    <property type="protein sequence ID" value="PBB04763.1"/>
    <property type="molecule type" value="Genomic_DNA"/>
</dbReference>
<keyword evidence="8" id="KW-1185">Reference proteome</keyword>